<evidence type="ECO:0000259" key="1">
    <source>
        <dbReference type="PROSITE" id="PS50213"/>
    </source>
</evidence>
<gene>
    <name evidence="2" type="ORF">SAMN06296241_2446</name>
</gene>
<dbReference type="PROSITE" id="PS51257">
    <property type="entry name" value="PROKAR_LIPOPROTEIN"/>
    <property type="match status" value="1"/>
</dbReference>
<dbReference type="InterPro" id="IPR050904">
    <property type="entry name" value="Adhesion/Biosynth-related"/>
</dbReference>
<evidence type="ECO:0000313" key="2">
    <source>
        <dbReference type="EMBL" id="SOC80883.1"/>
    </source>
</evidence>
<keyword evidence="3" id="KW-1185">Reference proteome</keyword>
<protein>
    <submittedName>
        <fullName evidence="2">Uncaracterized surface protein containing fasciclin (FAS1) repeats</fullName>
    </submittedName>
</protein>
<dbReference type="EMBL" id="OCMF01000003">
    <property type="protein sequence ID" value="SOC80883.1"/>
    <property type="molecule type" value="Genomic_DNA"/>
</dbReference>
<dbReference type="InterPro" id="IPR000782">
    <property type="entry name" value="FAS1_domain"/>
</dbReference>
<dbReference type="AlphaFoldDB" id="A0A285X6B5"/>
<dbReference type="PANTHER" id="PTHR10900">
    <property type="entry name" value="PERIOSTIN-RELATED"/>
    <property type="match status" value="1"/>
</dbReference>
<name>A0A285X6B5_9FLAO</name>
<proteinExistence type="predicted"/>
<dbReference type="Proteomes" id="UP000219193">
    <property type="component" value="Unassembled WGS sequence"/>
</dbReference>
<dbReference type="Gene3D" id="2.30.180.10">
    <property type="entry name" value="FAS1 domain"/>
    <property type="match status" value="1"/>
</dbReference>
<dbReference type="PANTHER" id="PTHR10900:SF77">
    <property type="entry name" value="FI19380P1"/>
    <property type="match status" value="1"/>
</dbReference>
<dbReference type="OrthoDB" id="9800666at2"/>
<dbReference type="RefSeq" id="WP_097056660.1">
    <property type="nucleotide sequence ID" value="NZ_OCMF01000003.1"/>
</dbReference>
<dbReference type="SMART" id="SM00554">
    <property type="entry name" value="FAS1"/>
    <property type="match status" value="1"/>
</dbReference>
<accession>A0A285X6B5</accession>
<evidence type="ECO:0000313" key="3">
    <source>
        <dbReference type="Proteomes" id="UP000219193"/>
    </source>
</evidence>
<reference evidence="3" key="1">
    <citation type="submission" date="2017-09" db="EMBL/GenBank/DDBJ databases">
        <authorList>
            <person name="Varghese N."/>
            <person name="Submissions S."/>
        </authorList>
    </citation>
    <scope>NUCLEOTIDE SEQUENCE [LARGE SCALE GENOMIC DNA]</scope>
    <source>
        <strain evidence="3">CGMCC 1.12641</strain>
    </source>
</reference>
<dbReference type="PROSITE" id="PS50213">
    <property type="entry name" value="FAS1"/>
    <property type="match status" value="1"/>
</dbReference>
<feature type="domain" description="FAS1" evidence="1">
    <location>
        <begin position="52"/>
        <end position="198"/>
    </location>
</feature>
<dbReference type="SUPFAM" id="SSF82153">
    <property type="entry name" value="FAS1 domain"/>
    <property type="match status" value="1"/>
</dbReference>
<sequence length="208" mass="23710">MKHIFIIFLTLIFTVIFVSCEDREKKQESEIDILPKEENTTQINDSQRPMPRSFILAKMREEGELSSFTEQFEKSGIEEEFEGDEGIYTFFAPSNAAYDKIPAKAVNPDGSMKIGENRTDLMRYYMVEGELTVDYLLEQIKAAEDGNYEFRTAMGEKVWATEEGGKIILTDVLGNKAAIVTSNMEENFGVYHIIDNVLQPGTSEKQME</sequence>
<organism evidence="2 3">
    <name type="scientific">Salinimicrobium sediminis</name>
    <dbReference type="NCBI Taxonomy" id="1343891"/>
    <lineage>
        <taxon>Bacteria</taxon>
        <taxon>Pseudomonadati</taxon>
        <taxon>Bacteroidota</taxon>
        <taxon>Flavobacteriia</taxon>
        <taxon>Flavobacteriales</taxon>
        <taxon>Flavobacteriaceae</taxon>
        <taxon>Salinimicrobium</taxon>
    </lineage>
</organism>
<dbReference type="Pfam" id="PF02469">
    <property type="entry name" value="Fasciclin"/>
    <property type="match status" value="1"/>
</dbReference>
<dbReference type="InterPro" id="IPR036378">
    <property type="entry name" value="FAS1_dom_sf"/>
</dbReference>